<organism evidence="2 3">
    <name type="scientific">Geodermatophilus normandii</name>
    <dbReference type="NCBI Taxonomy" id="1137989"/>
    <lineage>
        <taxon>Bacteria</taxon>
        <taxon>Bacillati</taxon>
        <taxon>Actinomycetota</taxon>
        <taxon>Actinomycetes</taxon>
        <taxon>Geodermatophilales</taxon>
        <taxon>Geodermatophilaceae</taxon>
        <taxon>Geodermatophilus</taxon>
    </lineage>
</organism>
<keyword evidence="3" id="KW-1185">Reference proteome</keyword>
<feature type="region of interest" description="Disordered" evidence="1">
    <location>
        <begin position="1"/>
        <end position="40"/>
    </location>
</feature>
<reference evidence="3" key="1">
    <citation type="submission" date="2018-05" db="EMBL/GenBank/DDBJ databases">
        <authorList>
            <person name="Klenk H.-P."/>
            <person name="Huntemann M."/>
            <person name="Clum A."/>
            <person name="Pillay M."/>
            <person name="Palaniappan K."/>
            <person name="Varghese N."/>
            <person name="Mikhailova N."/>
            <person name="Stamatis D."/>
            <person name="Reddy T."/>
            <person name="Daum C."/>
            <person name="Shapiro N."/>
            <person name="Ivanova N."/>
            <person name="Kyrpides N."/>
            <person name="Woyke T."/>
        </authorList>
    </citation>
    <scope>NUCLEOTIDE SEQUENCE [LARGE SCALE GENOMIC DNA]</scope>
    <source>
        <strain evidence="3">DSM 45417</strain>
    </source>
</reference>
<name>A0A317QHJ8_9ACTN</name>
<comment type="caution">
    <text evidence="2">The sequence shown here is derived from an EMBL/GenBank/DDBJ whole genome shotgun (WGS) entry which is preliminary data.</text>
</comment>
<evidence type="ECO:0000313" key="2">
    <source>
        <dbReference type="EMBL" id="PWW21735.1"/>
    </source>
</evidence>
<proteinExistence type="predicted"/>
<dbReference type="RefSeq" id="WP_281270268.1">
    <property type="nucleotide sequence ID" value="NZ_QGTX01000001.1"/>
</dbReference>
<dbReference type="AlphaFoldDB" id="A0A317QHJ8"/>
<dbReference type="EMBL" id="QGTX01000001">
    <property type="protein sequence ID" value="PWW21735.1"/>
    <property type="molecule type" value="Genomic_DNA"/>
</dbReference>
<feature type="compositionally biased region" description="Low complexity" evidence="1">
    <location>
        <begin position="1"/>
        <end position="25"/>
    </location>
</feature>
<evidence type="ECO:0000313" key="3">
    <source>
        <dbReference type="Proteomes" id="UP000246661"/>
    </source>
</evidence>
<dbReference type="Proteomes" id="UP000246661">
    <property type="component" value="Unassembled WGS sequence"/>
</dbReference>
<accession>A0A317QHJ8</accession>
<sequence length="40" mass="3673">MTTTTTELTGAGPEADAAPPASAGDAGVGDWGATCSSGSC</sequence>
<evidence type="ECO:0000256" key="1">
    <source>
        <dbReference type="SAM" id="MobiDB-lite"/>
    </source>
</evidence>
<gene>
    <name evidence="2" type="ORF">JD79_00871</name>
</gene>
<protein>
    <submittedName>
        <fullName evidence="2">Uncharacterized protein</fullName>
    </submittedName>
</protein>